<comment type="caution">
    <text evidence="4">Lacks conserved residue(s) required for the propagation of feature annotation.</text>
</comment>
<keyword evidence="3 4" id="KW-0443">Lipid metabolism</keyword>
<proteinExistence type="predicted"/>
<accession>A0ABS8EZR6</accession>
<dbReference type="RefSeq" id="WP_147631733.1">
    <property type="nucleotide sequence ID" value="NZ_JAJEQE010000046.1"/>
</dbReference>
<dbReference type="InterPro" id="IPR016035">
    <property type="entry name" value="Acyl_Trfase/lysoPLipase"/>
</dbReference>
<dbReference type="SUPFAM" id="SSF52151">
    <property type="entry name" value="FabD/lysophospholipase-like"/>
    <property type="match status" value="1"/>
</dbReference>
<dbReference type="Pfam" id="PF19890">
    <property type="entry name" value="DUF6363"/>
    <property type="match status" value="1"/>
</dbReference>
<keyword evidence="2 4" id="KW-0442">Lipid degradation</keyword>
<evidence type="ECO:0000256" key="3">
    <source>
        <dbReference type="ARBA" id="ARBA00023098"/>
    </source>
</evidence>
<feature type="short sequence motif" description="GXSXG" evidence="4">
    <location>
        <begin position="37"/>
        <end position="41"/>
    </location>
</feature>
<feature type="domain" description="PNPLA" evidence="5">
    <location>
        <begin position="6"/>
        <end position="173"/>
    </location>
</feature>
<keyword evidence="1 4" id="KW-0378">Hydrolase</keyword>
<evidence type="ECO:0000256" key="1">
    <source>
        <dbReference type="ARBA" id="ARBA00022801"/>
    </source>
</evidence>
<evidence type="ECO:0000259" key="5">
    <source>
        <dbReference type="PROSITE" id="PS51635"/>
    </source>
</evidence>
<evidence type="ECO:0000256" key="2">
    <source>
        <dbReference type="ARBA" id="ARBA00022963"/>
    </source>
</evidence>
<reference evidence="6 7" key="1">
    <citation type="submission" date="2021-10" db="EMBL/GenBank/DDBJ databases">
        <title>Anaerobic single-cell dispensing facilitates the cultivation of human gut bacteria.</title>
        <authorList>
            <person name="Afrizal A."/>
        </authorList>
    </citation>
    <scope>NUCLEOTIDE SEQUENCE [LARGE SCALE GENOMIC DNA]</scope>
    <source>
        <strain evidence="6 7">CLA-AA-H246</strain>
    </source>
</reference>
<dbReference type="Gene3D" id="3.40.1090.10">
    <property type="entry name" value="Cytosolic phospholipase A2 catalytic domain"/>
    <property type="match status" value="2"/>
</dbReference>
<keyword evidence="7" id="KW-1185">Reference proteome</keyword>
<dbReference type="PANTHER" id="PTHR14226">
    <property type="entry name" value="NEUROPATHY TARGET ESTERASE/SWISS CHEESE D.MELANOGASTER"/>
    <property type="match status" value="1"/>
</dbReference>
<dbReference type="CDD" id="cd07208">
    <property type="entry name" value="Pat_hypo_Ecoli_yjju_like"/>
    <property type="match status" value="1"/>
</dbReference>
<evidence type="ECO:0000313" key="6">
    <source>
        <dbReference type="EMBL" id="MCC2149892.1"/>
    </source>
</evidence>
<sequence length="283" mass="32512">MQKAALILEGGAKRGVFTSGVLDYLMEQEYYIPHVIGVSAGSCNAVDYVSRQPGRTKACMIRSGEDGKIINFHNFFQTKSLLDMDLIFERDPKELHPFDFDTYFASDMTCEIVVTNCESGQAEYYSEKEDGDRLMQLCRASSSMPLVTPMVEIDGVPYLDGGIADSIPLIHSMRSGYRKNVLILTRSKGYRKTISKRDILMYQTVFKDYPNLARALCRRARQYNEVMELVERWEEEGRIFVIRPQGKTVSRLESKPEVLEDFYQHGIEQMKEHFGAMQDFLEK</sequence>
<name>A0ABS8EZR6_9FIRM</name>
<comment type="caution">
    <text evidence="6">The sequence shown here is derived from an EMBL/GenBank/DDBJ whole genome shotgun (WGS) entry which is preliminary data.</text>
</comment>
<evidence type="ECO:0000256" key="4">
    <source>
        <dbReference type="PROSITE-ProRule" id="PRU01161"/>
    </source>
</evidence>
<feature type="active site" description="Nucleophile" evidence="4">
    <location>
        <position position="39"/>
    </location>
</feature>
<dbReference type="EMBL" id="JAJEQE010000046">
    <property type="protein sequence ID" value="MCC2149892.1"/>
    <property type="molecule type" value="Genomic_DNA"/>
</dbReference>
<feature type="short sequence motif" description="DGA/G" evidence="4">
    <location>
        <begin position="160"/>
        <end position="162"/>
    </location>
</feature>
<dbReference type="PROSITE" id="PS51635">
    <property type="entry name" value="PNPLA"/>
    <property type="match status" value="1"/>
</dbReference>
<dbReference type="Pfam" id="PF01734">
    <property type="entry name" value="Patatin"/>
    <property type="match status" value="1"/>
</dbReference>
<protein>
    <submittedName>
        <fullName evidence="6">Patatin family protein</fullName>
    </submittedName>
</protein>
<dbReference type="InterPro" id="IPR037483">
    <property type="entry name" value="YjjU-like"/>
</dbReference>
<dbReference type="Proteomes" id="UP001299235">
    <property type="component" value="Unassembled WGS sequence"/>
</dbReference>
<organism evidence="6 7">
    <name type="scientific">Hominisplanchenecus faecis</name>
    <dbReference type="NCBI Taxonomy" id="2885351"/>
    <lineage>
        <taxon>Bacteria</taxon>
        <taxon>Bacillati</taxon>
        <taxon>Bacillota</taxon>
        <taxon>Clostridia</taxon>
        <taxon>Lachnospirales</taxon>
        <taxon>Lachnospiraceae</taxon>
        <taxon>Hominisplanchenecus</taxon>
    </lineage>
</organism>
<dbReference type="InterPro" id="IPR050301">
    <property type="entry name" value="NTE"/>
</dbReference>
<dbReference type="InterPro" id="IPR002641">
    <property type="entry name" value="PNPLA_dom"/>
</dbReference>
<dbReference type="PANTHER" id="PTHR14226:SF25">
    <property type="entry name" value="PHOSPHOESTERASE"/>
    <property type="match status" value="1"/>
</dbReference>
<dbReference type="InterPro" id="IPR045943">
    <property type="entry name" value="DUF6363"/>
</dbReference>
<evidence type="ECO:0000313" key="7">
    <source>
        <dbReference type="Proteomes" id="UP001299235"/>
    </source>
</evidence>
<gene>
    <name evidence="6" type="ORF">LKD42_11620</name>
</gene>
<feature type="active site" description="Proton acceptor" evidence="4">
    <location>
        <position position="160"/>
    </location>
</feature>